<accession>A0A3G6ITS0</accession>
<proteinExistence type="predicted"/>
<evidence type="ECO:0008006" key="3">
    <source>
        <dbReference type="Google" id="ProtNLM"/>
    </source>
</evidence>
<organism evidence="1 2">
    <name type="scientific">Corynebacterium pseudopelargi</name>
    <dbReference type="NCBI Taxonomy" id="2080757"/>
    <lineage>
        <taxon>Bacteria</taxon>
        <taxon>Bacillati</taxon>
        <taxon>Actinomycetota</taxon>
        <taxon>Actinomycetes</taxon>
        <taxon>Mycobacteriales</taxon>
        <taxon>Corynebacteriaceae</taxon>
        <taxon>Corynebacterium</taxon>
    </lineage>
</organism>
<dbReference type="PANTHER" id="PTHR36974:SF1">
    <property type="entry name" value="DOXX FAMILY MEMBRANE PROTEIN"/>
    <property type="match status" value="1"/>
</dbReference>
<name>A0A3G6ITS0_9CORY</name>
<dbReference type="Proteomes" id="UP000271426">
    <property type="component" value="Chromosome"/>
</dbReference>
<dbReference type="EMBL" id="CP033898">
    <property type="protein sequence ID" value="AZA09056.1"/>
    <property type="molecule type" value="Genomic_DNA"/>
</dbReference>
<dbReference type="AlphaFoldDB" id="A0A3G6ITS0"/>
<gene>
    <name evidence="1" type="ORF">CPPEL_04645</name>
</gene>
<keyword evidence="2" id="KW-1185">Reference proteome</keyword>
<reference evidence="1 2" key="1">
    <citation type="submission" date="2018-11" db="EMBL/GenBank/DDBJ databases">
        <authorList>
            <person name="Kleinhagauer T."/>
            <person name="Glaeser S.P."/>
            <person name="Spergser J."/>
            <person name="Ruckert C."/>
            <person name="Kaempfer P."/>
            <person name="Busse H.-J."/>
        </authorList>
    </citation>
    <scope>NUCLEOTIDE SEQUENCE [LARGE SCALE GENOMIC DNA]</scope>
    <source>
        <strain evidence="1 2">812CH</strain>
    </source>
</reference>
<evidence type="ECO:0000313" key="2">
    <source>
        <dbReference type="Proteomes" id="UP000271426"/>
    </source>
</evidence>
<dbReference type="PANTHER" id="PTHR36974">
    <property type="entry name" value="MEMBRANE PROTEIN-RELATED"/>
    <property type="match status" value="1"/>
</dbReference>
<evidence type="ECO:0000313" key="1">
    <source>
        <dbReference type="EMBL" id="AZA09056.1"/>
    </source>
</evidence>
<protein>
    <recommendedName>
        <fullName evidence="3">DoxX</fullName>
    </recommendedName>
</protein>
<sequence length="121" mass="12753">MAGMKIKSHALQSGAFASMGILHFVAPKPFDAIIPPYMPSKARTWTYLSGVAELTVAGLIANKGTRALGGKAAVALLLAVWPANFEMARQALAGEDTSRKVISLARLPLQLPLIRAAAKLS</sequence>
<dbReference type="KEGG" id="cpso:CPPEL_04645"/>